<dbReference type="AlphaFoldDB" id="D8M9U8"/>
<feature type="domain" description="SLC26A/SulP transporter" evidence="6">
    <location>
        <begin position="1"/>
        <end position="336"/>
    </location>
</feature>
<keyword evidence="4 5" id="KW-0472">Membrane</keyword>
<evidence type="ECO:0000313" key="7">
    <source>
        <dbReference type="EMBL" id="CBK24837.2"/>
    </source>
</evidence>
<feature type="transmembrane region" description="Helical" evidence="5">
    <location>
        <begin position="220"/>
        <end position="240"/>
    </location>
</feature>
<feature type="transmembrane region" description="Helical" evidence="5">
    <location>
        <begin position="297"/>
        <end position="317"/>
    </location>
</feature>
<dbReference type="Proteomes" id="UP000008312">
    <property type="component" value="Unassembled WGS sequence"/>
</dbReference>
<gene>
    <name evidence="7" type="ORF">GSBLH_T00004517001</name>
</gene>
<evidence type="ECO:0000256" key="2">
    <source>
        <dbReference type="ARBA" id="ARBA00022692"/>
    </source>
</evidence>
<dbReference type="InterPro" id="IPR001902">
    <property type="entry name" value="SLC26A/SulP_fam"/>
</dbReference>
<dbReference type="EMBL" id="FN668689">
    <property type="protein sequence ID" value="CBK24837.2"/>
    <property type="molecule type" value="Genomic_DNA"/>
</dbReference>
<dbReference type="OMA" id="WDLPELW"/>
<dbReference type="InParanoid" id="D8M9U8"/>
<sequence length="353" mass="38671">MAYAMLAGLPPQYGLYCCLVPLFTYGVLGTCGQVTIGPCAIVSMMCGSALSFLDPEKDLNEYVLTMMTTSAISGIFLLTLGVFRLGFVTNILSETVITAFTTGSAFNIAASQLKNFWGVSTNKDSLLAIFFDIFNAKAIAAYNWYAFLVGIGSMLLLYALKQLNSRVFPRVPLPMELFLIIVNVLLMWLFDLHDRWGLHYMGEYELHAGFAPLTIPNWHHLARVIPQGVLIGTIAFVITISMGKTFSREKGYQVDENQELVALGSCSLLGSFFSAYPSTGSLSRSSLINNIGAQTPVNAIISASVVLFTLYFLVDFIRYIPNACLAAIVIVNLFSLFSHVLLFLSPLTLSFAT</sequence>
<evidence type="ECO:0000256" key="3">
    <source>
        <dbReference type="ARBA" id="ARBA00022989"/>
    </source>
</evidence>
<feature type="transmembrane region" description="Helical" evidence="5">
    <location>
        <begin position="324"/>
        <end position="344"/>
    </location>
</feature>
<evidence type="ECO:0000256" key="4">
    <source>
        <dbReference type="ARBA" id="ARBA00023136"/>
    </source>
</evidence>
<organism evidence="7">
    <name type="scientific">Blastocystis hominis</name>
    <dbReference type="NCBI Taxonomy" id="12968"/>
    <lineage>
        <taxon>Eukaryota</taxon>
        <taxon>Sar</taxon>
        <taxon>Stramenopiles</taxon>
        <taxon>Bigyra</taxon>
        <taxon>Opalozoa</taxon>
        <taxon>Opalinata</taxon>
        <taxon>Blastocystidae</taxon>
        <taxon>Blastocystis</taxon>
    </lineage>
</organism>
<dbReference type="RefSeq" id="XP_012898885.1">
    <property type="nucleotide sequence ID" value="XM_013043431.1"/>
</dbReference>
<protein>
    <recommendedName>
        <fullName evidence="6">SLC26A/SulP transporter domain-containing protein</fullName>
    </recommendedName>
</protein>
<feature type="transmembrane region" description="Helical" evidence="5">
    <location>
        <begin position="172"/>
        <end position="190"/>
    </location>
</feature>
<proteinExistence type="predicted"/>
<evidence type="ECO:0000259" key="6">
    <source>
        <dbReference type="Pfam" id="PF00916"/>
    </source>
</evidence>
<dbReference type="Pfam" id="PF00916">
    <property type="entry name" value="Sulfate_transp"/>
    <property type="match status" value="1"/>
</dbReference>
<accession>D8M9U8</accession>
<reference evidence="7" key="1">
    <citation type="submission" date="2010-02" db="EMBL/GenBank/DDBJ databases">
        <title>Sequencing and annotation of the Blastocystis hominis genome.</title>
        <authorList>
            <person name="Wincker P."/>
        </authorList>
    </citation>
    <scope>NUCLEOTIDE SEQUENCE</scope>
    <source>
        <strain evidence="7">Singapore isolate B</strain>
    </source>
</reference>
<evidence type="ECO:0000256" key="5">
    <source>
        <dbReference type="SAM" id="Phobius"/>
    </source>
</evidence>
<feature type="transmembrane region" description="Helical" evidence="5">
    <location>
        <begin position="12"/>
        <end position="28"/>
    </location>
</feature>
<dbReference type="PANTHER" id="PTHR11814">
    <property type="entry name" value="SULFATE TRANSPORTER"/>
    <property type="match status" value="1"/>
</dbReference>
<feature type="transmembrane region" description="Helical" evidence="5">
    <location>
        <begin position="260"/>
        <end position="277"/>
    </location>
</feature>
<dbReference type="GeneID" id="24921541"/>
<keyword evidence="8" id="KW-1185">Reference proteome</keyword>
<feature type="transmembrane region" description="Helical" evidence="5">
    <location>
        <begin position="142"/>
        <end position="160"/>
    </location>
</feature>
<keyword evidence="2 5" id="KW-0812">Transmembrane</keyword>
<keyword evidence="3 5" id="KW-1133">Transmembrane helix</keyword>
<dbReference type="GO" id="GO:0055085">
    <property type="term" value="P:transmembrane transport"/>
    <property type="evidence" value="ECO:0007669"/>
    <property type="project" value="InterPro"/>
</dbReference>
<dbReference type="InterPro" id="IPR011547">
    <property type="entry name" value="SLC26A/SulP_dom"/>
</dbReference>
<comment type="subcellular location">
    <subcellularLocation>
        <location evidence="1">Membrane</location>
        <topology evidence="1">Multi-pass membrane protein</topology>
    </subcellularLocation>
</comment>
<feature type="transmembrane region" description="Helical" evidence="5">
    <location>
        <begin position="62"/>
        <end position="83"/>
    </location>
</feature>
<evidence type="ECO:0000313" key="8">
    <source>
        <dbReference type="Proteomes" id="UP000008312"/>
    </source>
</evidence>
<dbReference type="GO" id="GO:0016020">
    <property type="term" value="C:membrane"/>
    <property type="evidence" value="ECO:0007669"/>
    <property type="project" value="UniProtKB-SubCell"/>
</dbReference>
<name>D8M9U8_BLAHO</name>
<dbReference type="OrthoDB" id="288203at2759"/>
<evidence type="ECO:0000256" key="1">
    <source>
        <dbReference type="ARBA" id="ARBA00004141"/>
    </source>
</evidence>